<evidence type="ECO:0000259" key="1">
    <source>
        <dbReference type="Pfam" id="PF01636"/>
    </source>
</evidence>
<dbReference type="InterPro" id="IPR011009">
    <property type="entry name" value="Kinase-like_dom_sf"/>
</dbReference>
<gene>
    <name evidence="2" type="ORF">QIS74_04863</name>
</gene>
<dbReference type="SUPFAM" id="SSF56112">
    <property type="entry name" value="Protein kinase-like (PK-like)"/>
    <property type="match status" value="1"/>
</dbReference>
<dbReference type="Pfam" id="PF01636">
    <property type="entry name" value="APH"/>
    <property type="match status" value="1"/>
</dbReference>
<keyword evidence="2" id="KW-0418">Kinase</keyword>
<protein>
    <submittedName>
        <fullName evidence="2">Protein kinase-like domain protein</fullName>
    </submittedName>
</protein>
<evidence type="ECO:0000313" key="2">
    <source>
        <dbReference type="EMBL" id="KAK6221295.1"/>
    </source>
</evidence>
<evidence type="ECO:0000313" key="3">
    <source>
        <dbReference type="Proteomes" id="UP001327957"/>
    </source>
</evidence>
<dbReference type="InterPro" id="IPR002575">
    <property type="entry name" value="Aminoglycoside_PTrfase"/>
</dbReference>
<dbReference type="GO" id="GO:0016301">
    <property type="term" value="F:kinase activity"/>
    <property type="evidence" value="ECO:0007669"/>
    <property type="project" value="UniProtKB-KW"/>
</dbReference>
<keyword evidence="3" id="KW-1185">Reference proteome</keyword>
<feature type="domain" description="Aminoglycoside phosphotransferase" evidence="1">
    <location>
        <begin position="107"/>
        <end position="186"/>
    </location>
</feature>
<keyword evidence="2" id="KW-0808">Transferase</keyword>
<proteinExistence type="predicted"/>
<sequence length="275" mass="31297">MPPNISALSQYQIRRFFQENDSVTQQQCNAEAQRITGQSVTATACQGGTSYTVEGGEVVVQFRVPSSTLDMDLLRSIEQAYRGFAPRHEFFASAYHNTPIEMIRPDPTQLFDRYLSQLQQLRKGLPKRFHSTLDEIIPQLPDRFTEGWPLVPNHTDLFENNIHVNKTTGRIVGICDWRGAEVGPFGSSLGGLETMLGTLTTTGDFWRYHPNHQELRDQFWNRFHYYLGGVSDEQKRRIEAARLIGLFLANGFQQGRPATEESEDLRFLGAVILKS</sequence>
<reference evidence="2 3" key="1">
    <citation type="submission" date="2023-04" db="EMBL/GenBank/DDBJ databases">
        <title>Colletotrichum tabacum stain YC1 causing leaf anthracnose on Nicotiana tabacum(L.) cv.</title>
        <authorList>
            <person name="Ji Z."/>
            <person name="Wang M."/>
            <person name="Zhang J."/>
            <person name="Wang N."/>
            <person name="Zhou Z."/>
        </authorList>
    </citation>
    <scope>NUCLEOTIDE SEQUENCE [LARGE SCALE GENOMIC DNA]</scope>
    <source>
        <strain evidence="2 3">YC1</strain>
    </source>
</reference>
<dbReference type="Gene3D" id="3.90.1200.10">
    <property type="match status" value="1"/>
</dbReference>
<name>A0AAV9TLB4_9PEZI</name>
<dbReference type="EMBL" id="JASAOK010000022">
    <property type="protein sequence ID" value="KAK6221295.1"/>
    <property type="molecule type" value="Genomic_DNA"/>
</dbReference>
<dbReference type="AlphaFoldDB" id="A0AAV9TLB4"/>
<accession>A0AAV9TLB4</accession>
<dbReference type="Proteomes" id="UP001327957">
    <property type="component" value="Unassembled WGS sequence"/>
</dbReference>
<organism evidence="2 3">
    <name type="scientific">Colletotrichum tabaci</name>
    <dbReference type="NCBI Taxonomy" id="1209068"/>
    <lineage>
        <taxon>Eukaryota</taxon>
        <taxon>Fungi</taxon>
        <taxon>Dikarya</taxon>
        <taxon>Ascomycota</taxon>
        <taxon>Pezizomycotina</taxon>
        <taxon>Sordariomycetes</taxon>
        <taxon>Hypocreomycetidae</taxon>
        <taxon>Glomerellales</taxon>
        <taxon>Glomerellaceae</taxon>
        <taxon>Colletotrichum</taxon>
        <taxon>Colletotrichum destructivum species complex</taxon>
    </lineage>
</organism>
<comment type="caution">
    <text evidence="2">The sequence shown here is derived from an EMBL/GenBank/DDBJ whole genome shotgun (WGS) entry which is preliminary data.</text>
</comment>